<accession>A0A1X7SYG3</accession>
<dbReference type="EnsemblMetazoa" id="Aqu2.1.07113_001">
    <property type="protein sequence ID" value="Aqu2.1.07113_001"/>
    <property type="gene ID" value="Aqu2.1.07113"/>
</dbReference>
<protein>
    <submittedName>
        <fullName evidence="2">Uncharacterized protein</fullName>
    </submittedName>
</protein>
<reference evidence="2" key="1">
    <citation type="submission" date="2017-05" db="UniProtKB">
        <authorList>
            <consortium name="EnsemblMetazoa"/>
        </authorList>
    </citation>
    <scope>IDENTIFICATION</scope>
</reference>
<proteinExistence type="predicted"/>
<sequence>MHRLQKRQAILATFVIKDKYSSVLEKGEEIQKLKGSLEEKGKQLAEKTKTVDELSSKLAKELDELSQKL</sequence>
<dbReference type="AlphaFoldDB" id="A0A1X7SYG3"/>
<evidence type="ECO:0000256" key="1">
    <source>
        <dbReference type="SAM" id="Coils"/>
    </source>
</evidence>
<keyword evidence="1" id="KW-0175">Coiled coil</keyword>
<evidence type="ECO:0000313" key="2">
    <source>
        <dbReference type="EnsemblMetazoa" id="Aqu2.1.07113_001"/>
    </source>
</evidence>
<name>A0A1X7SYG3_AMPQE</name>
<dbReference type="InParanoid" id="A0A1X7SYG3"/>
<organism evidence="2">
    <name type="scientific">Amphimedon queenslandica</name>
    <name type="common">Sponge</name>
    <dbReference type="NCBI Taxonomy" id="400682"/>
    <lineage>
        <taxon>Eukaryota</taxon>
        <taxon>Metazoa</taxon>
        <taxon>Porifera</taxon>
        <taxon>Demospongiae</taxon>
        <taxon>Heteroscleromorpha</taxon>
        <taxon>Haplosclerida</taxon>
        <taxon>Niphatidae</taxon>
        <taxon>Amphimedon</taxon>
    </lineage>
</organism>
<feature type="coiled-coil region" evidence="1">
    <location>
        <begin position="37"/>
        <end position="64"/>
    </location>
</feature>